<evidence type="ECO:0000313" key="2">
    <source>
        <dbReference type="Proteomes" id="UP000219632"/>
    </source>
</evidence>
<accession>A0ABX4IDC9</accession>
<proteinExistence type="predicted"/>
<organism evidence="1 2">
    <name type="scientific">Listeria welshimeri</name>
    <dbReference type="NCBI Taxonomy" id="1643"/>
    <lineage>
        <taxon>Bacteria</taxon>
        <taxon>Bacillati</taxon>
        <taxon>Bacillota</taxon>
        <taxon>Bacilli</taxon>
        <taxon>Bacillales</taxon>
        <taxon>Listeriaceae</taxon>
        <taxon>Listeria</taxon>
    </lineage>
</organism>
<keyword evidence="2" id="KW-1185">Reference proteome</keyword>
<protein>
    <submittedName>
        <fullName evidence="1">Uncharacterized protein</fullName>
    </submittedName>
</protein>
<name>A0ABX4IDC9_LISWE</name>
<dbReference type="EMBL" id="NYPG01000006">
    <property type="protein sequence ID" value="PDK40653.1"/>
    <property type="molecule type" value="Genomic_DNA"/>
</dbReference>
<dbReference type="RefSeq" id="WP_097350730.1">
    <property type="nucleotide sequence ID" value="NZ_CP151430.1"/>
</dbReference>
<gene>
    <name evidence="1" type="ORF">AFZ32_11325</name>
</gene>
<dbReference type="Proteomes" id="UP000219632">
    <property type="component" value="Unassembled WGS sequence"/>
</dbReference>
<reference evidence="1 2" key="1">
    <citation type="submission" date="2017-09" db="EMBL/GenBank/DDBJ databases">
        <title>Draft Genomes of 144 Listeria Monocytogenes isolates from foods.</title>
        <authorList>
            <person name="Wu C.H."/>
            <person name="Ng J."/>
            <person name="Kiang D."/>
            <person name="Chen C.-Y."/>
            <person name="Frink S."/>
            <person name="Lafrades M."/>
            <person name="Morales C."/>
            <person name="Park P."/>
            <person name="Zwick M."/>
        </authorList>
    </citation>
    <scope>NUCLEOTIDE SEQUENCE [LARGE SCALE GENOMIC DNA]</scope>
    <source>
        <strain evidence="1 2">CDPHFDLB-F14M01633.75-2</strain>
    </source>
</reference>
<comment type="caution">
    <text evidence="1">The sequence shown here is derived from an EMBL/GenBank/DDBJ whole genome shotgun (WGS) entry which is preliminary data.</text>
</comment>
<sequence length="145" mass="16731">MQPIKDKPDLSTMSPFQAIQTARVNNMPLPLELNMQLKQAKTEAQLYQLKIKMKSHYPNVMQDEREALQKKGSELFEEWKQEMDHAIKEIVENSHGKASQQLEDEGRQISKQEDIYEDIKKAPKNIQAKKTISILAPSHPLLPLI</sequence>
<evidence type="ECO:0000313" key="1">
    <source>
        <dbReference type="EMBL" id="PDK40653.1"/>
    </source>
</evidence>